<dbReference type="GO" id="GO:0004560">
    <property type="term" value="F:alpha-L-fucosidase activity"/>
    <property type="evidence" value="ECO:0007669"/>
    <property type="project" value="InterPro"/>
</dbReference>
<reference evidence="4 5" key="1">
    <citation type="journal article" date="2019" name="Syst. Appl. Microbiol.">
        <title>Polyphasic characterization of two novel Lactobacillus spp. isolated from blown salami packages: Description of Lactobacillus halodurans sp. nov. and Lactobacillus salsicarnum sp. nov.</title>
        <authorList>
            <person name="Schuster J.A."/>
            <person name="Klingl A."/>
            <person name="Vogel R.F."/>
            <person name="Ehrmann M.A."/>
        </authorList>
    </citation>
    <scope>NUCLEOTIDE SEQUENCE [LARGE SCALE GENOMIC DNA]</scope>
    <source>
        <strain evidence="4 5">TMW 1.1920</strain>
    </source>
</reference>
<dbReference type="InterPro" id="IPR054363">
    <property type="entry name" value="GH95_cat"/>
</dbReference>
<dbReference type="Pfam" id="PF21307">
    <property type="entry name" value="Glyco_hydro_95_C"/>
    <property type="match status" value="1"/>
</dbReference>
<evidence type="ECO:0000259" key="3">
    <source>
        <dbReference type="Pfam" id="PF22124"/>
    </source>
</evidence>
<sequence>MKLWYKQSANNWNEALPLGDGHLGAMVYGNVRNEIVSLNNEDIWYRGPADRNNPDSSKYLNKVRKLLMKQKVTQAQELMKLSMFGTPRDQSHYEFMGELFIDQIDVENDEVKAYQRDLNLDKAIASVQYQINDIEYERSYYISKKYHALVIKYQSSKPNKLNLNLQLGREKRFSDQVNKISDNSIIMSASAGGRNGTHFKVGCSLIADAGTVETIGETIVGRNLSSATILLTSDTNYSQKDGDLDCQKNLNKLSAVDWEFETKNHIATYQKLFNRVALQIDESKIDEIPTDKRLEQVKNGQTDLHLLQLYFDYGRYLLISSSQPGGLPANLQGIWSENTNPIWGSKFTININMQMNYWMSGPCDLSEMEEPLFDLLDNMRPNGRITAKKMYGARGFTAHHNTDGFFDTAPQSHTIGAAIWPMTVPWLCTHIFEHYLFSNDKDFLIKNYPIMKEAALFYEDYLFEYNGHLVTGPSVSPENRYRLADGTQGNVCLSPTIDNQILRYFFSCCIKSAKIVNDSSDFSQKVQEMKSKLPETKIGKHGQVQEWLEDYDEVEPGHRHISPLFGLFPGNEINQDKTPELINAAKVTIKRRLENGSYLSHESRNDAINSWTKTGFVGGKRTGWSSAWLVNFFARLHDGDKAYEELTGMLKNSTLNNLFDDHPPFQIDGNFGATNGICEMLLQSQNDYIELLPALPSAWNTGKFSGLRARDNIKFDVTWKNTKIESVEVHGEPDSNLNLVIAKEHMIDNQEFKQNILLDKSGYQAIKFN</sequence>
<feature type="domain" description="Glycosyl hydrolase family 95 N-terminal" evidence="1">
    <location>
        <begin position="3"/>
        <end position="239"/>
    </location>
</feature>
<dbReference type="InterPro" id="IPR012341">
    <property type="entry name" value="6hp_glycosidase-like_sf"/>
</dbReference>
<proteinExistence type="predicted"/>
<dbReference type="InterPro" id="IPR008928">
    <property type="entry name" value="6-hairpin_glycosidase_sf"/>
</dbReference>
<dbReference type="GO" id="GO:0005975">
    <property type="term" value="P:carbohydrate metabolic process"/>
    <property type="evidence" value="ECO:0007669"/>
    <property type="project" value="InterPro"/>
</dbReference>
<gene>
    <name evidence="4" type="ORF">FHL05_10955</name>
</gene>
<evidence type="ECO:0000259" key="2">
    <source>
        <dbReference type="Pfam" id="PF21307"/>
    </source>
</evidence>
<organism evidence="4 5">
    <name type="scientific">Companilactobacillus halodurans</name>
    <dbReference type="NCBI Taxonomy" id="2584183"/>
    <lineage>
        <taxon>Bacteria</taxon>
        <taxon>Bacillati</taxon>
        <taxon>Bacillota</taxon>
        <taxon>Bacilli</taxon>
        <taxon>Lactobacillales</taxon>
        <taxon>Lactobacillaceae</taxon>
        <taxon>Companilactobacillus</taxon>
    </lineage>
</organism>
<dbReference type="Gene3D" id="1.50.10.10">
    <property type="match status" value="1"/>
</dbReference>
<dbReference type="SUPFAM" id="SSF48208">
    <property type="entry name" value="Six-hairpin glycosidases"/>
    <property type="match status" value="1"/>
</dbReference>
<keyword evidence="5" id="KW-1185">Reference proteome</keyword>
<comment type="caution">
    <text evidence="4">The sequence shown here is derived from an EMBL/GenBank/DDBJ whole genome shotgun (WGS) entry which is preliminary data.</text>
</comment>
<dbReference type="Pfam" id="PF22124">
    <property type="entry name" value="Glyco_hydro_95_cat"/>
    <property type="match status" value="1"/>
</dbReference>
<dbReference type="PANTHER" id="PTHR31084:SF0">
    <property type="entry name" value="ALPHA-L-FUCOSIDASE 2"/>
    <property type="match status" value="1"/>
</dbReference>
<dbReference type="RefSeq" id="WP_153522710.1">
    <property type="nucleotide sequence ID" value="NZ_VDFO01000048.1"/>
</dbReference>
<dbReference type="Pfam" id="PF14498">
    <property type="entry name" value="Glyco_hyd_65N_2"/>
    <property type="match status" value="1"/>
</dbReference>
<dbReference type="InterPro" id="IPR027414">
    <property type="entry name" value="GH95_N_dom"/>
</dbReference>
<dbReference type="EMBL" id="VDFO01000048">
    <property type="protein sequence ID" value="MQS98371.1"/>
    <property type="molecule type" value="Genomic_DNA"/>
</dbReference>
<dbReference type="PIRSF" id="PIRSF007663">
    <property type="entry name" value="UCP007663"/>
    <property type="match status" value="1"/>
</dbReference>
<name>A0A5P0ZZ95_9LACO</name>
<feature type="domain" description="Glycosyl hydrolase family 95 catalytic" evidence="3">
    <location>
        <begin position="262"/>
        <end position="681"/>
    </location>
</feature>
<evidence type="ECO:0000313" key="4">
    <source>
        <dbReference type="EMBL" id="MQS98371.1"/>
    </source>
</evidence>
<keyword evidence="4" id="KW-0378">Hydrolase</keyword>
<protein>
    <submittedName>
        <fullName evidence="4">Glycoside hydrolase family 95 protein</fullName>
    </submittedName>
</protein>
<accession>A0A5P0ZZ95</accession>
<evidence type="ECO:0000259" key="1">
    <source>
        <dbReference type="Pfam" id="PF14498"/>
    </source>
</evidence>
<dbReference type="InterPro" id="IPR016518">
    <property type="entry name" value="Alpha-L-fucosidase"/>
</dbReference>
<dbReference type="Proteomes" id="UP000371423">
    <property type="component" value="Unassembled WGS sequence"/>
</dbReference>
<dbReference type="PANTHER" id="PTHR31084">
    <property type="entry name" value="ALPHA-L-FUCOSIDASE 2"/>
    <property type="match status" value="1"/>
</dbReference>
<feature type="domain" description="Alpha fucosidase A-like C-terminal" evidence="2">
    <location>
        <begin position="683"/>
        <end position="766"/>
    </location>
</feature>
<dbReference type="OrthoDB" id="9802600at2"/>
<evidence type="ECO:0000313" key="5">
    <source>
        <dbReference type="Proteomes" id="UP000371423"/>
    </source>
</evidence>
<dbReference type="AlphaFoldDB" id="A0A5P0ZZ95"/>
<dbReference type="InterPro" id="IPR049053">
    <property type="entry name" value="AFCA-like_C"/>
</dbReference>